<organism evidence="9">
    <name type="scientific">Membranoptera platyphylla</name>
    <dbReference type="NCBI Taxonomy" id="1204437"/>
    <lineage>
        <taxon>Eukaryota</taxon>
        <taxon>Rhodophyta</taxon>
        <taxon>Florideophyceae</taxon>
        <taxon>Rhodymeniophycidae</taxon>
        <taxon>Ceramiales</taxon>
        <taxon>Delesseriaceae</taxon>
        <taxon>Membranoptera</taxon>
    </lineage>
</organism>
<feature type="transmembrane region" description="Helical" evidence="7">
    <location>
        <begin position="80"/>
        <end position="102"/>
    </location>
</feature>
<keyword evidence="3 6" id="KW-0201">Cytochrome c-type biogenesis</keyword>
<evidence type="ECO:0000256" key="5">
    <source>
        <dbReference type="ARBA" id="ARBA00023136"/>
    </source>
</evidence>
<evidence type="ECO:0000256" key="6">
    <source>
        <dbReference type="HAMAP-Rule" id="MF_01392"/>
    </source>
</evidence>
<dbReference type="Pfam" id="PF05140">
    <property type="entry name" value="ResB"/>
    <property type="match status" value="2"/>
</dbReference>
<dbReference type="RefSeq" id="YP_009326584.1">
    <property type="nucleotide sequence ID" value="NC_032041.1"/>
</dbReference>
<evidence type="ECO:0000256" key="1">
    <source>
        <dbReference type="ARBA" id="ARBA00004141"/>
    </source>
</evidence>
<dbReference type="InterPro" id="IPR023494">
    <property type="entry name" value="Cyt_c_bgen_Ccs1/CcsB/ResB"/>
</dbReference>
<comment type="function">
    <text evidence="6">Required during biogenesis of c-type cytochromes (cytochrome c6 and cytochrome f) at the step of heme attachment.</text>
</comment>
<proteinExistence type="inferred from homology"/>
<feature type="transmembrane region" description="Helical" evidence="7">
    <location>
        <begin position="171"/>
        <end position="192"/>
    </location>
</feature>
<evidence type="ECO:0000256" key="2">
    <source>
        <dbReference type="ARBA" id="ARBA00022692"/>
    </source>
</evidence>
<keyword evidence="6" id="KW-0793">Thylakoid</keyword>
<evidence type="ECO:0000256" key="3">
    <source>
        <dbReference type="ARBA" id="ARBA00022748"/>
    </source>
</evidence>
<feature type="transmembrane region" description="Helical" evidence="7">
    <location>
        <begin position="20"/>
        <end position="40"/>
    </location>
</feature>
<feature type="domain" description="ResB-like" evidence="8">
    <location>
        <begin position="21"/>
        <end position="331"/>
    </location>
</feature>
<dbReference type="GO" id="GO:0017004">
    <property type="term" value="P:cytochrome complex assembly"/>
    <property type="evidence" value="ECO:0007669"/>
    <property type="project" value="UniProtKB-UniRule"/>
</dbReference>
<keyword evidence="5 6" id="KW-0472">Membrane</keyword>
<sequence length="444" mass="52187">MKLLRIKNILWKSIKSLANLNFAIFTLLLISFFIMLGSIIEQDQSINYYQNYYPIDKHILAFINWKFIIYLGLDHLYQTWWFITTLSIFAFSLTICTFSIQLPSLKNARRWKFFYNIKKVNLNNQLYNSFGEINNSSVNMIYSLVYYNFYVFHKKYHVYAYKGLIGRIAPIFVHMSIIITLFGSICSLFLGYTAQEMIINGELFHIKNIIHSGFYSNLNTNFVCKIDDFFIDYNKDKSIKQFFSKLSLLNNRGELILQKIISVNSPLKFKGFTFYQTDWNINSLRLQVGSINKQMIQKNLIPININNKPCWLFKLPIDINKQVFIVIFDIRDKVFIFDINGSIIDSVLVNEPLYLNHTSICIQNIMLETGLQIKIDPGVQIIYLGFFILMLSTMISYISYSQIWICIISNVLNFSGSTNRAIFFFEEDIAKINTVYRNYTFMNS</sequence>
<name>A0A1I9KQE9_9FLOR</name>
<dbReference type="HAMAP" id="MF_01392">
    <property type="entry name" value="CytC_Ccs1"/>
    <property type="match status" value="1"/>
</dbReference>
<keyword evidence="4 6" id="KW-1133">Transmembrane helix</keyword>
<accession>A0A1I9KQE9</accession>
<feature type="transmembrane region" description="Helical" evidence="7">
    <location>
        <begin position="381"/>
        <end position="400"/>
    </location>
</feature>
<evidence type="ECO:0000259" key="8">
    <source>
        <dbReference type="Pfam" id="PF05140"/>
    </source>
</evidence>
<evidence type="ECO:0000256" key="7">
    <source>
        <dbReference type="SAM" id="Phobius"/>
    </source>
</evidence>
<reference evidence="9" key="1">
    <citation type="submission" date="2015-07" db="EMBL/GenBank/DDBJ databases">
        <title>Molecular Investigation of Pacific North American Membranoptera.</title>
        <authorList>
            <person name="Hughey J.R."/>
            <person name="Hommersand M.H."/>
            <person name="Miller K.A."/>
            <person name="Fuller T."/>
            <person name="Lin S.-M."/>
            <person name="Gabrielson P.W."/>
        </authorList>
    </citation>
    <scope>NUCLEOTIDE SEQUENCE</scope>
</reference>
<dbReference type="EMBL" id="KT266849">
    <property type="protein sequence ID" value="AMJ16841.1"/>
    <property type="molecule type" value="Genomic_DNA"/>
</dbReference>
<dbReference type="GO" id="GO:0042651">
    <property type="term" value="C:thylakoid membrane"/>
    <property type="evidence" value="ECO:0007669"/>
    <property type="project" value="UniProtKB-UniRule"/>
</dbReference>
<evidence type="ECO:0000256" key="4">
    <source>
        <dbReference type="ARBA" id="ARBA00022989"/>
    </source>
</evidence>
<gene>
    <name evidence="6 9" type="primary">ccs1</name>
    <name evidence="6" type="synonym">ccsB</name>
</gene>
<comment type="subunit">
    <text evidence="6">May interact with CcsA.</text>
</comment>
<dbReference type="PANTHER" id="PTHR31566:SF0">
    <property type="entry name" value="CYTOCHROME C BIOGENESIS PROTEIN CCS1, CHLOROPLASTIC"/>
    <property type="match status" value="1"/>
</dbReference>
<feature type="domain" description="ResB-like" evidence="8">
    <location>
        <begin position="369"/>
        <end position="429"/>
    </location>
</feature>
<protein>
    <recommendedName>
        <fullName evidence="6">Cytochrome c biogenesis protein CcsB</fullName>
    </recommendedName>
</protein>
<comment type="similarity">
    <text evidence="6">Belongs to the Ccs1/CcsB family.</text>
</comment>
<keyword evidence="9" id="KW-0934">Plastid</keyword>
<dbReference type="InterPro" id="IPR007816">
    <property type="entry name" value="ResB-like_domain"/>
</dbReference>
<comment type="subcellular location">
    <subcellularLocation>
        <location evidence="6">Cellular thylakoid membrane</location>
        <topology evidence="6">Multi-pass membrane protein</topology>
    </subcellularLocation>
    <subcellularLocation>
        <location evidence="1">Membrane</location>
        <topology evidence="1">Multi-pass membrane protein</topology>
    </subcellularLocation>
</comment>
<dbReference type="GeneID" id="30511611"/>
<keyword evidence="2 6" id="KW-0812">Transmembrane</keyword>
<evidence type="ECO:0000313" key="9">
    <source>
        <dbReference type="EMBL" id="AMJ16841.1"/>
    </source>
</evidence>
<dbReference type="PANTHER" id="PTHR31566">
    <property type="entry name" value="CYTOCHROME C BIOGENESIS PROTEIN CCS1, CHLOROPLASTIC"/>
    <property type="match status" value="1"/>
</dbReference>
<geneLocation type="plastid" evidence="9"/>
<dbReference type="AlphaFoldDB" id="A0A1I9KQE9"/>